<dbReference type="GO" id="GO:0006508">
    <property type="term" value="P:proteolysis"/>
    <property type="evidence" value="ECO:0007669"/>
    <property type="project" value="UniProtKB-KW"/>
</dbReference>
<keyword evidence="4" id="KW-0645">Protease</keyword>
<dbReference type="Proteomes" id="UP001139179">
    <property type="component" value="Unassembled WGS sequence"/>
</dbReference>
<name>A0A9X2IPU9_9BACI</name>
<feature type="compositionally biased region" description="Acidic residues" evidence="2">
    <location>
        <begin position="11"/>
        <end position="35"/>
    </location>
</feature>
<comment type="caution">
    <text evidence="4">The sequence shown here is derived from an EMBL/GenBank/DDBJ whole genome shotgun (WGS) entry which is preliminary data.</text>
</comment>
<organism evidence="4 5">
    <name type="scientific">Halalkalibacter oceani</name>
    <dbReference type="NCBI Taxonomy" id="1653776"/>
    <lineage>
        <taxon>Bacteria</taxon>
        <taxon>Bacillati</taxon>
        <taxon>Bacillota</taxon>
        <taxon>Bacilli</taxon>
        <taxon>Bacillales</taxon>
        <taxon>Bacillaceae</taxon>
        <taxon>Halalkalibacter</taxon>
    </lineage>
</organism>
<proteinExistence type="predicted"/>
<dbReference type="Gene3D" id="2.40.10.10">
    <property type="entry name" value="Trypsin-like serine proteases"/>
    <property type="match status" value="2"/>
</dbReference>
<keyword evidence="3" id="KW-1133">Transmembrane helix</keyword>
<evidence type="ECO:0000256" key="3">
    <source>
        <dbReference type="SAM" id="Phobius"/>
    </source>
</evidence>
<dbReference type="GO" id="GO:0004252">
    <property type="term" value="F:serine-type endopeptidase activity"/>
    <property type="evidence" value="ECO:0007669"/>
    <property type="project" value="InterPro"/>
</dbReference>
<dbReference type="InterPro" id="IPR043504">
    <property type="entry name" value="Peptidase_S1_PA_chymotrypsin"/>
</dbReference>
<keyword evidence="1" id="KW-0720">Serine protease</keyword>
<feature type="compositionally biased region" description="Basic and acidic residues" evidence="2">
    <location>
        <begin position="1"/>
        <end position="10"/>
    </location>
</feature>
<sequence length="269" mass="30078">MKEHNEHNENEQQEEEYEEPSLEDFLAEEEESEEDQAQRVKKKRLIRLGVFIIAGLLLLQGVSSLFAYFSRDALELARTSEQVIQEEDVEAYMEAVVTIQGQGNRGTGFAITPDGYLLTNHHVIENRQPLAVTFPNGEIYHAEVVDAVEEVDVALLKVDGEQLPFLPLRENSAVAEEEIFVIGNPLTQTQIVNRGEIIENQSAYQTMRISNSIFPGHSGSPVLSAEGEVVGVVYARSVPGLWSGEERYGLAIPVEEVFHALPDLEEILF</sequence>
<feature type="region of interest" description="Disordered" evidence="2">
    <location>
        <begin position="1"/>
        <end position="38"/>
    </location>
</feature>
<evidence type="ECO:0000256" key="1">
    <source>
        <dbReference type="ARBA" id="ARBA00022825"/>
    </source>
</evidence>
<dbReference type="InterPro" id="IPR009003">
    <property type="entry name" value="Peptidase_S1_PA"/>
</dbReference>
<keyword evidence="5" id="KW-1185">Reference proteome</keyword>
<feature type="transmembrane region" description="Helical" evidence="3">
    <location>
        <begin position="48"/>
        <end position="69"/>
    </location>
</feature>
<dbReference type="PANTHER" id="PTHR43019">
    <property type="entry name" value="SERINE ENDOPROTEASE DEGS"/>
    <property type="match status" value="1"/>
</dbReference>
<dbReference type="AlphaFoldDB" id="A0A9X2IPU9"/>
<keyword evidence="1" id="KW-0378">Hydrolase</keyword>
<accession>A0A9X2IPU9</accession>
<reference evidence="4" key="1">
    <citation type="submission" date="2022-05" db="EMBL/GenBank/DDBJ databases">
        <title>Comparative Genomics of Spacecraft Associated Microbes.</title>
        <authorList>
            <person name="Tran M.T."/>
            <person name="Wright A."/>
            <person name="Seuylemezian A."/>
            <person name="Eisen J."/>
            <person name="Coil D."/>
        </authorList>
    </citation>
    <scope>NUCLEOTIDE SEQUENCE</scope>
    <source>
        <strain evidence="4">214.1.1</strain>
    </source>
</reference>
<evidence type="ECO:0000256" key="2">
    <source>
        <dbReference type="SAM" id="MobiDB-lite"/>
    </source>
</evidence>
<protein>
    <submittedName>
        <fullName evidence="4">Serine protease</fullName>
    </submittedName>
</protein>
<dbReference type="EMBL" id="JAMBOL010000004">
    <property type="protein sequence ID" value="MCM3713948.1"/>
    <property type="molecule type" value="Genomic_DNA"/>
</dbReference>
<keyword evidence="3" id="KW-0472">Membrane</keyword>
<dbReference type="SUPFAM" id="SSF50494">
    <property type="entry name" value="Trypsin-like serine proteases"/>
    <property type="match status" value="1"/>
</dbReference>
<dbReference type="RefSeq" id="WP_251222748.1">
    <property type="nucleotide sequence ID" value="NZ_JAMBOL010000004.1"/>
</dbReference>
<evidence type="ECO:0000313" key="5">
    <source>
        <dbReference type="Proteomes" id="UP001139179"/>
    </source>
</evidence>
<dbReference type="PANTHER" id="PTHR43019:SF23">
    <property type="entry name" value="PROTEASE DO-LIKE 5, CHLOROPLASTIC"/>
    <property type="match status" value="1"/>
</dbReference>
<evidence type="ECO:0000313" key="4">
    <source>
        <dbReference type="EMBL" id="MCM3713948.1"/>
    </source>
</evidence>
<gene>
    <name evidence="4" type="ORF">M3202_07605</name>
</gene>
<dbReference type="PRINTS" id="PR00834">
    <property type="entry name" value="PROTEASES2C"/>
</dbReference>
<keyword evidence="3" id="KW-0812">Transmembrane</keyword>
<dbReference type="InterPro" id="IPR001940">
    <property type="entry name" value="Peptidase_S1C"/>
</dbReference>
<dbReference type="Pfam" id="PF13365">
    <property type="entry name" value="Trypsin_2"/>
    <property type="match status" value="1"/>
</dbReference>